<dbReference type="SUPFAM" id="SSF52833">
    <property type="entry name" value="Thioredoxin-like"/>
    <property type="match status" value="1"/>
</dbReference>
<dbReference type="KEGG" id="otm:OSB_13160"/>
<dbReference type="Gene3D" id="3.40.30.10">
    <property type="entry name" value="Glutaredoxin"/>
    <property type="match status" value="1"/>
</dbReference>
<evidence type="ECO:0000313" key="1">
    <source>
        <dbReference type="EMBL" id="AKS45869.1"/>
    </source>
</evidence>
<accession>A0A0K0Y4I6</accession>
<gene>
    <name evidence="1" type="ORF">OSB_13160</name>
</gene>
<dbReference type="STRING" id="1458307.OSB_13160"/>
<protein>
    <submittedName>
        <fullName evidence="1">Uncharacterized protein</fullName>
    </submittedName>
</protein>
<keyword evidence="2" id="KW-1185">Reference proteome</keyword>
<dbReference type="Proteomes" id="UP000067444">
    <property type="component" value="Chromosome"/>
</dbReference>
<dbReference type="AlphaFoldDB" id="A0A0K0Y4I6"/>
<evidence type="ECO:0000313" key="2">
    <source>
        <dbReference type="Proteomes" id="UP000067444"/>
    </source>
</evidence>
<name>A0A0K0Y4I6_9RHOB</name>
<proteinExistence type="predicted"/>
<dbReference type="InterPro" id="IPR036249">
    <property type="entry name" value="Thioredoxin-like_sf"/>
</dbReference>
<reference evidence="1 2" key="1">
    <citation type="journal article" date="2015" name="Genome Announc.">
        <title>Closed Genome Sequence of Octadecabacter temperatus SB1, the First Mesophilic Species of the Genus Octadecabacter.</title>
        <authorList>
            <person name="Voget S."/>
            <person name="Billerbeck S."/>
            <person name="Simon M."/>
            <person name="Daniel R."/>
        </authorList>
    </citation>
    <scope>NUCLEOTIDE SEQUENCE [LARGE SCALE GENOMIC DNA]</scope>
    <source>
        <strain evidence="1 2">SB1</strain>
    </source>
</reference>
<sequence>MFDHLTRVFATTVLLALPSLAMAETTLLMAEEPGCVYCAQWNAQIGPIYGKTGEGAAAPLRRVDITQALPNDIILARAINFTPTFVLLVDGEEVSRLEGYPGEDFFWGLVGMMLERNDIPFEVKSASGSDDT</sequence>
<dbReference type="RefSeq" id="WP_049834216.1">
    <property type="nucleotide sequence ID" value="NZ_CP012160.1"/>
</dbReference>
<dbReference type="PATRIC" id="fig|1458307.3.peg.1332"/>
<organism evidence="1 2">
    <name type="scientific">Octadecabacter temperatus</name>
    <dbReference type="NCBI Taxonomy" id="1458307"/>
    <lineage>
        <taxon>Bacteria</taxon>
        <taxon>Pseudomonadati</taxon>
        <taxon>Pseudomonadota</taxon>
        <taxon>Alphaproteobacteria</taxon>
        <taxon>Rhodobacterales</taxon>
        <taxon>Roseobacteraceae</taxon>
        <taxon>Octadecabacter</taxon>
    </lineage>
</organism>
<dbReference type="EMBL" id="CP012160">
    <property type="protein sequence ID" value="AKS45869.1"/>
    <property type="molecule type" value="Genomic_DNA"/>
</dbReference>
<dbReference type="OrthoDB" id="7362982at2"/>